<organism evidence="1 2">
    <name type="scientific">Aspergillus glaucus CBS 516.65</name>
    <dbReference type="NCBI Taxonomy" id="1160497"/>
    <lineage>
        <taxon>Eukaryota</taxon>
        <taxon>Fungi</taxon>
        <taxon>Dikarya</taxon>
        <taxon>Ascomycota</taxon>
        <taxon>Pezizomycotina</taxon>
        <taxon>Eurotiomycetes</taxon>
        <taxon>Eurotiomycetidae</taxon>
        <taxon>Eurotiales</taxon>
        <taxon>Aspergillaceae</taxon>
        <taxon>Aspergillus</taxon>
        <taxon>Aspergillus subgen. Aspergillus</taxon>
    </lineage>
</organism>
<sequence>MSSFFYSTKTAKKEHYPIPEALDTQHVLGILHDHSVLAQVFWPTEVLEEKRTDSRSTTYTIGPSNATTKATLTSQGDGVICSEEMPLGLQFTVTYRIVSPQENSQKETTKETELVEAESTSSLLNSTIPLTEHRLYVEEERSVLALKPLSKIINMSEGPIVKTQNLTMVLEELGRNGMDMASALAILKGSLSPDCARELEKRKEE</sequence>
<dbReference type="AlphaFoldDB" id="A0A1L9VM40"/>
<proteinExistence type="predicted"/>
<dbReference type="Proteomes" id="UP000184300">
    <property type="component" value="Unassembled WGS sequence"/>
</dbReference>
<evidence type="ECO:0000313" key="2">
    <source>
        <dbReference type="Proteomes" id="UP000184300"/>
    </source>
</evidence>
<keyword evidence="2" id="KW-1185">Reference proteome</keyword>
<dbReference type="VEuPathDB" id="FungiDB:ASPGLDRAFT_24844"/>
<accession>A0A1L9VM40</accession>
<dbReference type="OrthoDB" id="5273647at2759"/>
<dbReference type="STRING" id="1160497.A0A1L9VM40"/>
<dbReference type="RefSeq" id="XP_022401663.1">
    <property type="nucleotide sequence ID" value="XM_022543420.1"/>
</dbReference>
<dbReference type="EMBL" id="KV878895">
    <property type="protein sequence ID" value="OJJ84965.1"/>
    <property type="molecule type" value="Genomic_DNA"/>
</dbReference>
<dbReference type="Gene3D" id="3.40.50.720">
    <property type="entry name" value="NAD(P)-binding Rossmann-like Domain"/>
    <property type="match status" value="1"/>
</dbReference>
<dbReference type="GeneID" id="34459681"/>
<reference evidence="2" key="1">
    <citation type="journal article" date="2017" name="Genome Biol.">
        <title>Comparative genomics reveals high biological diversity and specific adaptations in the industrially and medically important fungal genus Aspergillus.</title>
        <authorList>
            <person name="de Vries R.P."/>
            <person name="Riley R."/>
            <person name="Wiebenga A."/>
            <person name="Aguilar-Osorio G."/>
            <person name="Amillis S."/>
            <person name="Uchima C.A."/>
            <person name="Anderluh G."/>
            <person name="Asadollahi M."/>
            <person name="Askin M."/>
            <person name="Barry K."/>
            <person name="Battaglia E."/>
            <person name="Bayram O."/>
            <person name="Benocci T."/>
            <person name="Braus-Stromeyer S.A."/>
            <person name="Caldana C."/>
            <person name="Canovas D."/>
            <person name="Cerqueira G.C."/>
            <person name="Chen F."/>
            <person name="Chen W."/>
            <person name="Choi C."/>
            <person name="Clum A."/>
            <person name="Dos Santos R.A."/>
            <person name="Damasio A.R."/>
            <person name="Diallinas G."/>
            <person name="Emri T."/>
            <person name="Fekete E."/>
            <person name="Flipphi M."/>
            <person name="Freyberg S."/>
            <person name="Gallo A."/>
            <person name="Gournas C."/>
            <person name="Habgood R."/>
            <person name="Hainaut M."/>
            <person name="Harispe M.L."/>
            <person name="Henrissat B."/>
            <person name="Hilden K.S."/>
            <person name="Hope R."/>
            <person name="Hossain A."/>
            <person name="Karabika E."/>
            <person name="Karaffa L."/>
            <person name="Karanyi Z."/>
            <person name="Krasevec N."/>
            <person name="Kuo A."/>
            <person name="Kusch H."/>
            <person name="LaButti K."/>
            <person name="Lagendijk E.L."/>
            <person name="Lapidus A."/>
            <person name="Levasseur A."/>
            <person name="Lindquist E."/>
            <person name="Lipzen A."/>
            <person name="Logrieco A.F."/>
            <person name="MacCabe A."/>
            <person name="Maekelae M.R."/>
            <person name="Malavazi I."/>
            <person name="Melin P."/>
            <person name="Meyer V."/>
            <person name="Mielnichuk N."/>
            <person name="Miskei M."/>
            <person name="Molnar A.P."/>
            <person name="Mule G."/>
            <person name="Ngan C.Y."/>
            <person name="Orejas M."/>
            <person name="Orosz E."/>
            <person name="Ouedraogo J.P."/>
            <person name="Overkamp K.M."/>
            <person name="Park H.-S."/>
            <person name="Perrone G."/>
            <person name="Piumi F."/>
            <person name="Punt P.J."/>
            <person name="Ram A.F."/>
            <person name="Ramon A."/>
            <person name="Rauscher S."/>
            <person name="Record E."/>
            <person name="Riano-Pachon D.M."/>
            <person name="Robert V."/>
            <person name="Roehrig J."/>
            <person name="Ruller R."/>
            <person name="Salamov A."/>
            <person name="Salih N.S."/>
            <person name="Samson R.A."/>
            <person name="Sandor E."/>
            <person name="Sanguinetti M."/>
            <person name="Schuetze T."/>
            <person name="Sepcic K."/>
            <person name="Shelest E."/>
            <person name="Sherlock G."/>
            <person name="Sophianopoulou V."/>
            <person name="Squina F.M."/>
            <person name="Sun H."/>
            <person name="Susca A."/>
            <person name="Todd R.B."/>
            <person name="Tsang A."/>
            <person name="Unkles S.E."/>
            <person name="van de Wiele N."/>
            <person name="van Rossen-Uffink D."/>
            <person name="Oliveira J.V."/>
            <person name="Vesth T.C."/>
            <person name="Visser J."/>
            <person name="Yu J.-H."/>
            <person name="Zhou M."/>
            <person name="Andersen M.R."/>
            <person name="Archer D.B."/>
            <person name="Baker S.E."/>
            <person name="Benoit I."/>
            <person name="Brakhage A.A."/>
            <person name="Braus G.H."/>
            <person name="Fischer R."/>
            <person name="Frisvad J.C."/>
            <person name="Goldman G.H."/>
            <person name="Houbraken J."/>
            <person name="Oakley B."/>
            <person name="Pocsi I."/>
            <person name="Scazzocchio C."/>
            <person name="Seiboth B."/>
            <person name="vanKuyk P.A."/>
            <person name="Wortman J."/>
            <person name="Dyer P.S."/>
            <person name="Grigoriev I.V."/>
        </authorList>
    </citation>
    <scope>NUCLEOTIDE SEQUENCE [LARGE SCALE GENOMIC DNA]</scope>
    <source>
        <strain evidence="2">CBS 516.65</strain>
    </source>
</reference>
<evidence type="ECO:0000313" key="1">
    <source>
        <dbReference type="EMBL" id="OJJ84965.1"/>
    </source>
</evidence>
<name>A0A1L9VM40_ASPGL</name>
<gene>
    <name evidence="1" type="ORF">ASPGLDRAFT_24844</name>
</gene>
<protein>
    <submittedName>
        <fullName evidence="1">Uncharacterized protein</fullName>
    </submittedName>
</protein>